<proteinExistence type="predicted"/>
<gene>
    <name evidence="1" type="ORF">I5M19_17115</name>
</gene>
<reference evidence="1" key="1">
    <citation type="submission" date="2020-12" db="EMBL/GenBank/DDBJ databases">
        <title>Bacterial novel species Mucilaginibacter sp. SD-g isolated from soil.</title>
        <authorList>
            <person name="Jung H.-Y."/>
        </authorList>
    </citation>
    <scope>NUCLEOTIDE SEQUENCE</scope>
    <source>
        <strain evidence="1">SD-g</strain>
    </source>
</reference>
<accession>A0A934PUF9</accession>
<protein>
    <submittedName>
        <fullName evidence="1">Uncharacterized protein</fullName>
    </submittedName>
</protein>
<dbReference type="Proteomes" id="UP000613193">
    <property type="component" value="Unassembled WGS sequence"/>
</dbReference>
<sequence length="221" mass="23934">MRSILIILFFMLIVVSAKSQKWQPGYFIDVKGNKSTGLIHTDPHGKGPIKNEGFIEYKEDKKAKTIELSTSDLRCFVAGQDSFVVAHAPGNETWGKNEFDFVRIAVAGPLNIYAANGGGSKGSGIHVSPGFGLSTGGGYGTSYGGGLGISFGGGGKRSKTSYYFGSNTADMVHLNDDNFIDVMSEVMADEPEVVERIRAGQYNLGNMEKLITYFKKKKESH</sequence>
<keyword evidence="2" id="KW-1185">Reference proteome</keyword>
<organism evidence="1 2">
    <name type="scientific">Mucilaginibacter segetis</name>
    <dbReference type="NCBI Taxonomy" id="2793071"/>
    <lineage>
        <taxon>Bacteria</taxon>
        <taxon>Pseudomonadati</taxon>
        <taxon>Bacteroidota</taxon>
        <taxon>Sphingobacteriia</taxon>
        <taxon>Sphingobacteriales</taxon>
        <taxon>Sphingobacteriaceae</taxon>
        <taxon>Mucilaginibacter</taxon>
    </lineage>
</organism>
<name>A0A934PUF9_9SPHI</name>
<evidence type="ECO:0000313" key="1">
    <source>
        <dbReference type="EMBL" id="MBK0381048.1"/>
    </source>
</evidence>
<evidence type="ECO:0000313" key="2">
    <source>
        <dbReference type="Proteomes" id="UP000613193"/>
    </source>
</evidence>
<dbReference type="EMBL" id="JAEHFW010000003">
    <property type="protein sequence ID" value="MBK0381048.1"/>
    <property type="molecule type" value="Genomic_DNA"/>
</dbReference>
<comment type="caution">
    <text evidence="1">The sequence shown here is derived from an EMBL/GenBank/DDBJ whole genome shotgun (WGS) entry which is preliminary data.</text>
</comment>
<dbReference type="AlphaFoldDB" id="A0A934PUF9"/>